<protein>
    <submittedName>
        <fullName evidence="1">Uncharacterized protein</fullName>
    </submittedName>
</protein>
<name>C9YBL1_CURXX</name>
<accession>C9YBL1</accession>
<reference evidence="1" key="1">
    <citation type="journal article" date="2010" name="Nature">
        <title>The dynamic genome of Hydra.</title>
        <authorList>
            <person name="Chapman J.A."/>
            <person name="Kirkness E.F."/>
            <person name="Simakov O."/>
            <person name="Hampson S.E."/>
            <person name="Mitros T."/>
            <person name="Weinmaier T."/>
            <person name="Rattei T."/>
            <person name="Balasubramanian P.G."/>
            <person name="Borman J."/>
            <person name="Busam D."/>
            <person name="Disbennett K."/>
            <person name="Pfannkoch C."/>
            <person name="Sumin N."/>
            <person name="Sutton G."/>
            <person name="Viswanathan L."/>
            <person name="Walenz B."/>
            <person name="Goodstein D.M."/>
            <person name="Hellsten U."/>
            <person name="Kawashima T."/>
            <person name="Prochnik S.E."/>
            <person name="Putnam N.H."/>
            <person name="Shu S."/>
            <person name="Blumberg B."/>
            <person name="Dana C.E."/>
            <person name="Gee L."/>
            <person name="Kibler D.F."/>
            <person name="Law L."/>
            <person name="Lindgens D."/>
            <person name="Martinez D.E."/>
            <person name="Peng J."/>
            <person name="Wigge P.A."/>
            <person name="Bertulat B."/>
            <person name="Guder C."/>
            <person name="Nakamura Y."/>
            <person name="Ozbek S."/>
            <person name="Watanabe H."/>
            <person name="Khalturin K."/>
            <person name="Hemmrich G."/>
            <person name="Franke A."/>
            <person name="Augustin R."/>
            <person name="Fraune S."/>
            <person name="Hayakawa E."/>
            <person name="Hayakawa S."/>
            <person name="Hirose M."/>
            <person name="Hwang J."/>
            <person name="Ikeo K."/>
            <person name="Nishimiya-Fujisawa C."/>
            <person name="Ogura A."/>
            <person name="Takahashi T."/>
            <person name="Steinmetz P.R."/>
            <person name="Zhang X."/>
            <person name="Aufschnaiter R."/>
            <person name="Eder M.K."/>
            <person name="Gorny A.K."/>
            <person name="Salvenmoser W."/>
            <person name="Heimberg A.M."/>
            <person name="Wheeler B.M."/>
            <person name="Peterson K.J."/>
            <person name="Boettger A."/>
            <person name="Tischler P."/>
            <person name="Wolf A."/>
            <person name="Gojobori T."/>
            <person name="Remington K.A."/>
            <person name="Strausberg R.L."/>
            <person name="Venter J."/>
            <person name="Technau U."/>
            <person name="Hobmayer B."/>
            <person name="Bosch T.C."/>
            <person name="Holstein T.W."/>
            <person name="Fujisawa T."/>
            <person name="Bode H.R."/>
            <person name="David C.N."/>
            <person name="Rokhsar D.S."/>
            <person name="Steele R.E."/>
        </authorList>
    </citation>
    <scope>NUCLEOTIDE SEQUENCE</scope>
</reference>
<evidence type="ECO:0000313" key="1">
    <source>
        <dbReference type="EMBL" id="CBA30031.1"/>
    </source>
</evidence>
<proteinExistence type="predicted"/>
<sequence length="106" mass="12135">MIGFRTDEQLENRFMPLRLELWSPGSECQKLLRGMEHLIPLREESKLAEAELAEAIRSRAGGLIGEIATLVSMAAVYAIREKQERIEVKTLDLCGYVPIHTRKRQK</sequence>
<dbReference type="EMBL" id="FN543104">
    <property type="protein sequence ID" value="CBA30031.1"/>
    <property type="molecule type" value="Genomic_DNA"/>
</dbReference>
<dbReference type="AlphaFoldDB" id="C9YBL1"/>
<organism evidence="1">
    <name type="scientific">Curvibacter symbiont subsp. Hydra magnipapillata</name>
    <dbReference type="NCBI Taxonomy" id="667019"/>
    <lineage>
        <taxon>Bacteria</taxon>
        <taxon>Pseudomonadati</taxon>
        <taxon>Pseudomonadota</taxon>
        <taxon>Betaproteobacteria</taxon>
        <taxon>Burkholderiales</taxon>
        <taxon>Comamonadaceae</taxon>
        <taxon>Curvibacter</taxon>
    </lineage>
</organism>
<gene>
    <name evidence="1" type="ORF">Csp_A15120</name>
</gene>